<dbReference type="Proteomes" id="UP000249910">
    <property type="component" value="Chromosome"/>
</dbReference>
<keyword evidence="2" id="KW-1185">Reference proteome</keyword>
<evidence type="ECO:0000313" key="2">
    <source>
        <dbReference type="Proteomes" id="UP000249910"/>
    </source>
</evidence>
<reference evidence="1 2" key="1">
    <citation type="submission" date="2017-06" db="EMBL/GenBank/DDBJ databases">
        <title>Complete genome of Francisella halioticida.</title>
        <authorList>
            <person name="Sjodin A."/>
        </authorList>
    </citation>
    <scope>NUCLEOTIDE SEQUENCE [LARGE SCALE GENOMIC DNA]</scope>
    <source>
        <strain evidence="1 2">DSM 23729</strain>
    </source>
</reference>
<evidence type="ECO:0000313" key="1">
    <source>
        <dbReference type="EMBL" id="ASG68779.1"/>
    </source>
</evidence>
<sequence length="147" mass="17495">MIFVANFGYWVGAYLDGKNVEKFADDINLIAKKYLNIKLYTSHRFYEIGFYTKKIPVMINDEQELDYAKSFKNSGTKKYMMTYDEFISTWNSSKKLDLIIIRNKHNTHLREKDHAFTDYKKDIDKNKFFVLDRTNYATLVANRNISI</sequence>
<organism evidence="1 2">
    <name type="scientific">Francisella halioticida</name>
    <dbReference type="NCBI Taxonomy" id="549298"/>
    <lineage>
        <taxon>Bacteria</taxon>
        <taxon>Pseudomonadati</taxon>
        <taxon>Pseudomonadota</taxon>
        <taxon>Gammaproteobacteria</taxon>
        <taxon>Thiotrichales</taxon>
        <taxon>Francisellaceae</taxon>
        <taxon>Francisella</taxon>
    </lineage>
</organism>
<name>A0ABN5AY10_9GAMM</name>
<dbReference type="RefSeq" id="WP_088773245.1">
    <property type="nucleotide sequence ID" value="NZ_AP023082.1"/>
</dbReference>
<accession>A0ABN5AY10</accession>
<proteinExistence type="predicted"/>
<gene>
    <name evidence="1" type="ORF">CDV26_10665</name>
</gene>
<dbReference type="EMBL" id="CP022132">
    <property type="protein sequence ID" value="ASG68779.1"/>
    <property type="molecule type" value="Genomic_DNA"/>
</dbReference>
<protein>
    <submittedName>
        <fullName evidence="1">Uncharacterized protein</fullName>
    </submittedName>
</protein>